<feature type="region of interest" description="Disordered" evidence="1">
    <location>
        <begin position="110"/>
        <end position="140"/>
    </location>
</feature>
<dbReference type="HOGENOM" id="CLU_1241096_0_0_1"/>
<dbReference type="OMA" id="PIDFGTR"/>
<reference evidence="2" key="1">
    <citation type="submission" date="2007-07" db="EMBL/GenBank/DDBJ databases">
        <title>PCAP assembly of the Caenorhabditis remanei genome.</title>
        <authorList>
            <consortium name="The Caenorhabditis remanei Sequencing Consortium"/>
            <person name="Wilson R.K."/>
        </authorList>
    </citation>
    <scope>NUCLEOTIDE SEQUENCE [LARGE SCALE GENOMIC DNA]</scope>
    <source>
        <strain evidence="2">PB4641</strain>
    </source>
</reference>
<dbReference type="RefSeq" id="XP_003112353.2">
    <property type="nucleotide sequence ID" value="XM_003112305.2"/>
</dbReference>
<keyword evidence="3" id="KW-1185">Reference proteome</keyword>
<dbReference type="STRING" id="31234.E3LU52"/>
<dbReference type="KEGG" id="crq:GCK72_017711"/>
<evidence type="ECO:0000313" key="2">
    <source>
        <dbReference type="EMBL" id="EFP10874.1"/>
    </source>
</evidence>
<evidence type="ECO:0000256" key="1">
    <source>
        <dbReference type="SAM" id="MobiDB-lite"/>
    </source>
</evidence>
<dbReference type="GeneID" id="9823987"/>
<dbReference type="EMBL" id="DS268415">
    <property type="protein sequence ID" value="EFP10874.1"/>
    <property type="molecule type" value="Genomic_DNA"/>
</dbReference>
<gene>
    <name evidence="2" type="ORF">CRE_30762</name>
</gene>
<feature type="compositionally biased region" description="Polar residues" evidence="1">
    <location>
        <begin position="129"/>
        <end position="140"/>
    </location>
</feature>
<organism evidence="3">
    <name type="scientific">Caenorhabditis remanei</name>
    <name type="common">Caenorhabditis vulgaris</name>
    <dbReference type="NCBI Taxonomy" id="31234"/>
    <lineage>
        <taxon>Eukaryota</taxon>
        <taxon>Metazoa</taxon>
        <taxon>Ecdysozoa</taxon>
        <taxon>Nematoda</taxon>
        <taxon>Chromadorea</taxon>
        <taxon>Rhabditida</taxon>
        <taxon>Rhabditina</taxon>
        <taxon>Rhabditomorpha</taxon>
        <taxon>Rhabditoidea</taxon>
        <taxon>Rhabditidae</taxon>
        <taxon>Peloderinae</taxon>
        <taxon>Caenorhabditis</taxon>
    </lineage>
</organism>
<feature type="region of interest" description="Disordered" evidence="1">
    <location>
        <begin position="170"/>
        <end position="194"/>
    </location>
</feature>
<protein>
    <submittedName>
        <fullName evidence="2">Uncharacterized protein</fullName>
    </submittedName>
</protein>
<name>E3LU52_CAERE</name>
<proteinExistence type="predicted"/>
<feature type="compositionally biased region" description="Low complexity" evidence="1">
    <location>
        <begin position="171"/>
        <end position="183"/>
    </location>
</feature>
<dbReference type="eggNOG" id="ENOG502TG4C">
    <property type="taxonomic scope" value="Eukaryota"/>
</dbReference>
<dbReference type="CTD" id="9823987"/>
<sequence length="278" mass="31059">MLKFINNLACMNKKPKNKLALTAGPSESASSTIEISPRTTSEDVIDETLNQSVAIPEGPLLNTSHFMSNILSDVSYDAAAFQNRATPIDFCTREVKADDDVLSIPSRRRSVNTLTPSPIPEETEDNLTDKNATYSPDNLTKNTIFEPRNRHCTPRLIKVRKHARVYNGNESIASASSSSASSSNGENHRIDSVRARASKSAISQQLKLRLTPVIGGSLRPIRAKRHSVAFDGNSTFTALDRRRSELDRSHFHERLSCKFCRALILYLRAFRRGYMMYV</sequence>
<dbReference type="OrthoDB" id="10365023at2759"/>
<dbReference type="Proteomes" id="UP000008281">
    <property type="component" value="Unassembled WGS sequence"/>
</dbReference>
<dbReference type="AlphaFoldDB" id="E3LU52"/>
<accession>E3LU52</accession>
<evidence type="ECO:0000313" key="3">
    <source>
        <dbReference type="Proteomes" id="UP000008281"/>
    </source>
</evidence>